<organism evidence="2 3">
    <name type="scientific">Blautia parvula</name>
    <dbReference type="NCBI Taxonomy" id="2877527"/>
    <lineage>
        <taxon>Bacteria</taxon>
        <taxon>Bacillati</taxon>
        <taxon>Bacillota</taxon>
        <taxon>Clostridia</taxon>
        <taxon>Lachnospirales</taxon>
        <taxon>Lachnospiraceae</taxon>
        <taxon>Blautia</taxon>
    </lineage>
</organism>
<comment type="caution">
    <text evidence="2">The sequence shown here is derived from an EMBL/GenBank/DDBJ whole genome shotgun (WGS) entry which is preliminary data.</text>
</comment>
<proteinExistence type="predicted"/>
<feature type="compositionally biased region" description="Polar residues" evidence="1">
    <location>
        <begin position="53"/>
        <end position="67"/>
    </location>
</feature>
<name>A0ABQ0BZI4_9FIRM</name>
<sequence length="67" mass="7328">MGRRAVELPSGQHLRRQDLLSKNGSPRQGTGQNRSPALMAEPLNCPEIPDGNRNFSLPGTSIFTKQV</sequence>
<dbReference type="Proteomes" id="UP001600941">
    <property type="component" value="Unassembled WGS sequence"/>
</dbReference>
<keyword evidence="3" id="KW-1185">Reference proteome</keyword>
<protein>
    <submittedName>
        <fullName evidence="2">Uncharacterized protein</fullName>
    </submittedName>
</protein>
<evidence type="ECO:0000313" key="2">
    <source>
        <dbReference type="EMBL" id="GAA6501963.1"/>
    </source>
</evidence>
<gene>
    <name evidence="2" type="ORF">K340107D12_47790</name>
</gene>
<accession>A0ABQ0BZI4</accession>
<feature type="region of interest" description="Disordered" evidence="1">
    <location>
        <begin position="1"/>
        <end position="67"/>
    </location>
</feature>
<evidence type="ECO:0000256" key="1">
    <source>
        <dbReference type="SAM" id="MobiDB-lite"/>
    </source>
</evidence>
<feature type="compositionally biased region" description="Polar residues" evidence="1">
    <location>
        <begin position="20"/>
        <end position="35"/>
    </location>
</feature>
<dbReference type="EMBL" id="BAABZQ010000001">
    <property type="protein sequence ID" value="GAA6501963.1"/>
    <property type="molecule type" value="Genomic_DNA"/>
</dbReference>
<evidence type="ECO:0000313" key="3">
    <source>
        <dbReference type="Proteomes" id="UP001600941"/>
    </source>
</evidence>
<reference evidence="2 3" key="1">
    <citation type="submission" date="2024-04" db="EMBL/GenBank/DDBJ databases">
        <title>Defined microbial consortia suppress multidrug-resistant proinflammatory Enterobacteriaceae via ecological control.</title>
        <authorList>
            <person name="Furuichi M."/>
            <person name="Kawaguchi T."/>
            <person name="Pust M."/>
            <person name="Yasuma K."/>
            <person name="Plichta D."/>
            <person name="Hasegawa N."/>
            <person name="Ohya T."/>
            <person name="Bhattarai S."/>
            <person name="Sasajima S."/>
            <person name="Aoto Y."/>
            <person name="Tuganbaev T."/>
            <person name="Yaginuma M."/>
            <person name="Ueda M."/>
            <person name="Okahashi N."/>
            <person name="Amafuji K."/>
            <person name="Kiridooshi Y."/>
            <person name="Sugita K."/>
            <person name="Strazar M."/>
            <person name="Skelly A."/>
            <person name="Suda W."/>
            <person name="Hattori M."/>
            <person name="Nakamoto N."/>
            <person name="Caballero S."/>
            <person name="Norman J."/>
            <person name="Olle B."/>
            <person name="Tanoue T."/>
            <person name="Arita M."/>
            <person name="Bucci V."/>
            <person name="Atarashi K."/>
            <person name="Xavier R."/>
            <person name="Honda K."/>
        </authorList>
    </citation>
    <scope>NUCLEOTIDE SEQUENCE [LARGE SCALE GENOMIC DNA]</scope>
    <source>
        <strain evidence="3">k34-0107-D12</strain>
    </source>
</reference>